<dbReference type="Pfam" id="PF03884">
    <property type="entry name" value="YacG"/>
    <property type="match status" value="1"/>
</dbReference>
<dbReference type="SUPFAM" id="SSF57716">
    <property type="entry name" value="Glucocorticoid receptor-like (DNA-binding domain)"/>
    <property type="match status" value="1"/>
</dbReference>
<dbReference type="PANTHER" id="PTHR36150:SF1">
    <property type="entry name" value="DNA GYRASE INHIBITOR YACG"/>
    <property type="match status" value="1"/>
</dbReference>
<reference evidence="3" key="1">
    <citation type="submission" date="2021-11" db="EMBL/GenBank/DDBJ databases">
        <title>Genome sequence.</title>
        <authorList>
            <person name="Sun Q."/>
        </authorList>
    </citation>
    <scope>NUCLEOTIDE SEQUENCE</scope>
    <source>
        <strain evidence="3">JC732</strain>
    </source>
</reference>
<protein>
    <submittedName>
        <fullName evidence="3">DNA gyrase inhibitor YacG</fullName>
    </submittedName>
</protein>
<dbReference type="GO" id="GO:0008270">
    <property type="term" value="F:zinc ion binding"/>
    <property type="evidence" value="ECO:0007669"/>
    <property type="project" value="InterPro"/>
</dbReference>
<comment type="caution">
    <text evidence="3">The sequence shown here is derived from an EMBL/GenBank/DDBJ whole genome shotgun (WGS) entry which is preliminary data.</text>
</comment>
<proteinExistence type="predicted"/>
<dbReference type="Proteomes" id="UP001139103">
    <property type="component" value="Unassembled WGS sequence"/>
</dbReference>
<dbReference type="PANTHER" id="PTHR36150">
    <property type="entry name" value="DNA GYRASE INHIBITOR YACG"/>
    <property type="match status" value="1"/>
</dbReference>
<keyword evidence="4" id="KW-1185">Reference proteome</keyword>
<dbReference type="EMBL" id="JAJKFT010000004">
    <property type="protein sequence ID" value="MCC9628120.1"/>
    <property type="molecule type" value="Genomic_DNA"/>
</dbReference>
<organism evidence="3 4">
    <name type="scientific">Blastopirellula sediminis</name>
    <dbReference type="NCBI Taxonomy" id="2894196"/>
    <lineage>
        <taxon>Bacteria</taxon>
        <taxon>Pseudomonadati</taxon>
        <taxon>Planctomycetota</taxon>
        <taxon>Planctomycetia</taxon>
        <taxon>Pirellulales</taxon>
        <taxon>Pirellulaceae</taxon>
        <taxon>Blastopirellula</taxon>
    </lineage>
</organism>
<accession>A0A9X1SEQ5</accession>
<keyword evidence="2" id="KW-0862">Zinc</keyword>
<dbReference type="GO" id="GO:0006355">
    <property type="term" value="P:regulation of DNA-templated transcription"/>
    <property type="evidence" value="ECO:0007669"/>
    <property type="project" value="InterPro"/>
</dbReference>
<evidence type="ECO:0000256" key="2">
    <source>
        <dbReference type="ARBA" id="ARBA00022833"/>
    </source>
</evidence>
<evidence type="ECO:0000313" key="4">
    <source>
        <dbReference type="Proteomes" id="UP001139103"/>
    </source>
</evidence>
<name>A0A9X1SEQ5_9BACT</name>
<sequence length="60" mass="6839">MKCPTCEKEFKEPTKSMPFCSERCRQIDLGAWLGESYSMPVDIEKRIGQLAGEIPEDEAE</sequence>
<gene>
    <name evidence="3" type="ORF">LOC68_06910</name>
</gene>
<keyword evidence="1" id="KW-0479">Metal-binding</keyword>
<evidence type="ECO:0000256" key="1">
    <source>
        <dbReference type="ARBA" id="ARBA00022723"/>
    </source>
</evidence>
<dbReference type="InterPro" id="IPR005584">
    <property type="entry name" value="DNA_gyrase_inhibitor_YacG"/>
</dbReference>
<dbReference type="Gene3D" id="3.30.50.10">
    <property type="entry name" value="Erythroid Transcription Factor GATA-1, subunit A"/>
    <property type="match status" value="1"/>
</dbReference>
<dbReference type="AlphaFoldDB" id="A0A9X1SEQ5"/>
<dbReference type="RefSeq" id="WP_230217098.1">
    <property type="nucleotide sequence ID" value="NZ_JAJKFT010000004.1"/>
</dbReference>
<evidence type="ECO:0000313" key="3">
    <source>
        <dbReference type="EMBL" id="MCC9628120.1"/>
    </source>
</evidence>
<dbReference type="InterPro" id="IPR013088">
    <property type="entry name" value="Znf_NHR/GATA"/>
</dbReference>